<proteinExistence type="predicted"/>
<gene>
    <name evidence="3" type="ORF">E1267_18325</name>
</gene>
<feature type="domain" description="APS kinase" evidence="2">
    <location>
        <begin position="8"/>
        <end position="86"/>
    </location>
</feature>
<dbReference type="Gene3D" id="3.40.50.300">
    <property type="entry name" value="P-loop containing nucleotide triphosphate hydrolases"/>
    <property type="match status" value="2"/>
</dbReference>
<keyword evidence="3" id="KW-0418">Kinase</keyword>
<protein>
    <submittedName>
        <fullName evidence="3">Adenylyl-sulfate kinase</fullName>
        <ecNumber evidence="3">2.7.1.25</ecNumber>
    </submittedName>
</protein>
<dbReference type="Pfam" id="PF01583">
    <property type="entry name" value="APS_kinase"/>
    <property type="match status" value="1"/>
</dbReference>
<keyword evidence="1 3" id="KW-0808">Transferase</keyword>
<dbReference type="EMBL" id="SMJZ01000063">
    <property type="protein sequence ID" value="TDC05864.1"/>
    <property type="molecule type" value="Genomic_DNA"/>
</dbReference>
<reference evidence="3 4" key="1">
    <citation type="submission" date="2019-02" db="EMBL/GenBank/DDBJ databases">
        <title>Draft genome sequences of novel Actinobacteria.</title>
        <authorList>
            <person name="Sahin N."/>
            <person name="Ay H."/>
            <person name="Saygin H."/>
        </authorList>
    </citation>
    <scope>NUCLEOTIDE SEQUENCE [LARGE SCALE GENOMIC DNA]</scope>
    <source>
        <strain evidence="3 4">KC201</strain>
    </source>
</reference>
<name>A0A4R4NC74_9ACTN</name>
<keyword evidence="4" id="KW-1185">Reference proteome</keyword>
<dbReference type="InterPro" id="IPR059117">
    <property type="entry name" value="APS_kinase_dom"/>
</dbReference>
<comment type="caution">
    <text evidence="3">The sequence shown here is derived from an EMBL/GenBank/DDBJ whole genome shotgun (WGS) entry which is preliminary data.</text>
</comment>
<evidence type="ECO:0000313" key="4">
    <source>
        <dbReference type="Proteomes" id="UP000295157"/>
    </source>
</evidence>
<dbReference type="GO" id="GO:0004020">
    <property type="term" value="F:adenylylsulfate kinase activity"/>
    <property type="evidence" value="ECO:0007669"/>
    <property type="project" value="UniProtKB-EC"/>
</dbReference>
<dbReference type="SUPFAM" id="SSF52540">
    <property type="entry name" value="P-loop containing nucleoside triphosphate hydrolases"/>
    <property type="match status" value="2"/>
</dbReference>
<dbReference type="OrthoDB" id="7889077at2"/>
<dbReference type="RefSeq" id="WP_132333785.1">
    <property type="nucleotide sequence ID" value="NZ_SMJZ01000063.1"/>
</dbReference>
<dbReference type="InterPro" id="IPR027417">
    <property type="entry name" value="P-loop_NTPase"/>
</dbReference>
<dbReference type="Proteomes" id="UP000295157">
    <property type="component" value="Unassembled WGS sequence"/>
</dbReference>
<dbReference type="EC" id="2.7.1.25" evidence="3"/>
<organism evidence="3 4">
    <name type="scientific">Nonomuraea longispora</name>
    <dbReference type="NCBI Taxonomy" id="1848320"/>
    <lineage>
        <taxon>Bacteria</taxon>
        <taxon>Bacillati</taxon>
        <taxon>Actinomycetota</taxon>
        <taxon>Actinomycetes</taxon>
        <taxon>Streptosporangiales</taxon>
        <taxon>Streptosporangiaceae</taxon>
        <taxon>Nonomuraea</taxon>
    </lineage>
</organism>
<evidence type="ECO:0000313" key="3">
    <source>
        <dbReference type="EMBL" id="TDC05864.1"/>
    </source>
</evidence>
<evidence type="ECO:0000259" key="2">
    <source>
        <dbReference type="Pfam" id="PF01583"/>
    </source>
</evidence>
<accession>A0A4R4NC74</accession>
<evidence type="ECO:0000256" key="1">
    <source>
        <dbReference type="ARBA" id="ARBA00022679"/>
    </source>
</evidence>
<dbReference type="AlphaFoldDB" id="A0A4R4NC74"/>
<sequence>MGDVRPPLLWLSGPSGVGKSTIGWEVFALLSRNGVKTAFVDADQISLCHPMPEGMTHRLRARNLAAMWRNFQQEGGRCLVLAGFVHTPEEVREYTTLLPGLRFTVCRLRVESAELKERFLARGWRPELVEHAVAEARALDHSDYADLCVPTGGLTVPEAARLVRERAGGWPGDLPAATLGDAAGRRSRPPADDAPFPVLWVCGATAVGKSTAGYELFTQIYRSGVRAAYVDVKQISALGPGADHRALKARNLAAVWSGHRAMGARCLVVSGEADDTVRGYADRLPGAEITVCRLHAGPETLAERVAQRGRGGGPAIPGDELRGLDADALSRAAGRAAREAEALDRPKVGHLRIDTDGRSVQEVAADVLARSGGWPHLT</sequence>